<evidence type="ECO:0000313" key="13">
    <source>
        <dbReference type="Proteomes" id="UP000216446"/>
    </source>
</evidence>
<evidence type="ECO:0000256" key="11">
    <source>
        <dbReference type="HAMAP-Rule" id="MF_00454"/>
    </source>
</evidence>
<evidence type="ECO:0000256" key="6">
    <source>
        <dbReference type="ARBA" id="ARBA00023065"/>
    </source>
</evidence>
<keyword evidence="11" id="KW-0813">Transport</keyword>
<dbReference type="HAMAP" id="MF_00454">
    <property type="entry name" value="FluC"/>
    <property type="match status" value="1"/>
</dbReference>
<keyword evidence="8 11" id="KW-0407">Ion channel</keyword>
<dbReference type="InterPro" id="IPR003691">
    <property type="entry name" value="FluC"/>
</dbReference>
<comment type="activity regulation">
    <text evidence="11">Na(+) is not transported, but it plays an essential structural role and its presence is essential for fluoride channel function.</text>
</comment>
<comment type="subcellular location">
    <subcellularLocation>
        <location evidence="1 11">Cell membrane</location>
        <topology evidence="1 11">Multi-pass membrane protein</topology>
    </subcellularLocation>
</comment>
<accession>A0A259U0E8</accession>
<comment type="similarity">
    <text evidence="9 11">Belongs to the fluoride channel Fluc/FEX (TC 1.A.43) family.</text>
</comment>
<keyword evidence="4 11" id="KW-0812">Transmembrane</keyword>
<keyword evidence="13" id="KW-1185">Reference proteome</keyword>
<dbReference type="RefSeq" id="WP_094548870.1">
    <property type="nucleotide sequence ID" value="NZ_MQWB01000001.1"/>
</dbReference>
<evidence type="ECO:0000256" key="4">
    <source>
        <dbReference type="ARBA" id="ARBA00022692"/>
    </source>
</evidence>
<organism evidence="12 13">
    <name type="scientific">Rubricoccus marinus</name>
    <dbReference type="NCBI Taxonomy" id="716817"/>
    <lineage>
        <taxon>Bacteria</taxon>
        <taxon>Pseudomonadati</taxon>
        <taxon>Rhodothermota</taxon>
        <taxon>Rhodothermia</taxon>
        <taxon>Rhodothermales</taxon>
        <taxon>Rubricoccaceae</taxon>
        <taxon>Rubricoccus</taxon>
    </lineage>
</organism>
<dbReference type="EMBL" id="MQWB01000001">
    <property type="protein sequence ID" value="OZC03472.1"/>
    <property type="molecule type" value="Genomic_DNA"/>
</dbReference>
<reference evidence="12 13" key="1">
    <citation type="submission" date="2016-11" db="EMBL/GenBank/DDBJ databases">
        <title>Study of marine rhodopsin-containing bacteria.</title>
        <authorList>
            <person name="Yoshizawa S."/>
            <person name="Kumagai Y."/>
            <person name="Kogure K."/>
        </authorList>
    </citation>
    <scope>NUCLEOTIDE SEQUENCE [LARGE SCALE GENOMIC DNA]</scope>
    <source>
        <strain evidence="12 13">SG-29</strain>
    </source>
</reference>
<feature type="transmembrane region" description="Helical" evidence="11">
    <location>
        <begin position="62"/>
        <end position="81"/>
    </location>
</feature>
<protein>
    <recommendedName>
        <fullName evidence="11">Fluoride-specific ion channel FluC</fullName>
    </recommendedName>
</protein>
<feature type="transmembrane region" description="Helical" evidence="11">
    <location>
        <begin position="93"/>
        <end position="116"/>
    </location>
</feature>
<comment type="catalytic activity">
    <reaction evidence="10">
        <text>fluoride(in) = fluoride(out)</text>
        <dbReference type="Rhea" id="RHEA:76159"/>
        <dbReference type="ChEBI" id="CHEBI:17051"/>
    </reaction>
    <physiologicalReaction direction="left-to-right" evidence="10">
        <dbReference type="Rhea" id="RHEA:76160"/>
    </physiologicalReaction>
</comment>
<keyword evidence="11" id="KW-0915">Sodium</keyword>
<dbReference type="Pfam" id="PF02537">
    <property type="entry name" value="CRCB"/>
    <property type="match status" value="1"/>
</dbReference>
<evidence type="ECO:0000256" key="7">
    <source>
        <dbReference type="ARBA" id="ARBA00023136"/>
    </source>
</evidence>
<comment type="caution">
    <text evidence="12">The sequence shown here is derived from an EMBL/GenBank/DDBJ whole genome shotgun (WGS) entry which is preliminary data.</text>
</comment>
<sequence length="121" mass="12189">MPTALLVALGGALGALARWGAALGMARWLGTNAPWGTWSVNLAGCFLIGLALPLLHETHPQRALAVVGFLGAFTTFSTYTADTLVLWEAGRTGLAFANAAGSVVAGLVACGLGLALGRALA</sequence>
<dbReference type="FunCoup" id="A0A259U0E8">
    <property type="interactions" value="254"/>
</dbReference>
<evidence type="ECO:0000256" key="3">
    <source>
        <dbReference type="ARBA" id="ARBA00022519"/>
    </source>
</evidence>
<name>A0A259U0E8_9BACT</name>
<dbReference type="GO" id="GO:0046872">
    <property type="term" value="F:metal ion binding"/>
    <property type="evidence" value="ECO:0007669"/>
    <property type="project" value="UniProtKB-KW"/>
</dbReference>
<dbReference type="AlphaFoldDB" id="A0A259U0E8"/>
<keyword evidence="2 11" id="KW-1003">Cell membrane</keyword>
<evidence type="ECO:0000256" key="5">
    <source>
        <dbReference type="ARBA" id="ARBA00022989"/>
    </source>
</evidence>
<proteinExistence type="inferred from homology"/>
<dbReference type="PANTHER" id="PTHR28259">
    <property type="entry name" value="FLUORIDE EXPORT PROTEIN 1-RELATED"/>
    <property type="match status" value="1"/>
</dbReference>
<keyword evidence="6 11" id="KW-0406">Ion transport</keyword>
<dbReference type="NCBIfam" id="TIGR00494">
    <property type="entry name" value="crcB"/>
    <property type="match status" value="1"/>
</dbReference>
<dbReference type="GO" id="GO:0005886">
    <property type="term" value="C:plasma membrane"/>
    <property type="evidence" value="ECO:0007669"/>
    <property type="project" value="UniProtKB-SubCell"/>
</dbReference>
<dbReference type="GO" id="GO:0062054">
    <property type="term" value="F:fluoride channel activity"/>
    <property type="evidence" value="ECO:0007669"/>
    <property type="project" value="UniProtKB-UniRule"/>
</dbReference>
<evidence type="ECO:0000313" key="12">
    <source>
        <dbReference type="EMBL" id="OZC03472.1"/>
    </source>
</evidence>
<keyword evidence="11" id="KW-0479">Metal-binding</keyword>
<evidence type="ECO:0000256" key="10">
    <source>
        <dbReference type="ARBA" id="ARBA00035585"/>
    </source>
</evidence>
<gene>
    <name evidence="11" type="primary">fluC</name>
    <name evidence="11" type="synonym">crcB</name>
    <name evidence="12" type="ORF">BSZ36_11055</name>
</gene>
<feature type="transmembrane region" description="Helical" evidence="11">
    <location>
        <begin position="33"/>
        <end position="55"/>
    </location>
</feature>
<comment type="function">
    <text evidence="11">Fluoride-specific ion channel. Important for reducing fluoride concentration in the cell, thus reducing its toxicity.</text>
</comment>
<dbReference type="OrthoDB" id="9815830at2"/>
<dbReference type="InParanoid" id="A0A259U0E8"/>
<evidence type="ECO:0000256" key="2">
    <source>
        <dbReference type="ARBA" id="ARBA00022475"/>
    </source>
</evidence>
<keyword evidence="7 11" id="KW-0472">Membrane</keyword>
<dbReference type="Proteomes" id="UP000216446">
    <property type="component" value="Unassembled WGS sequence"/>
</dbReference>
<feature type="binding site" evidence="11">
    <location>
        <position position="71"/>
    </location>
    <ligand>
        <name>Na(+)</name>
        <dbReference type="ChEBI" id="CHEBI:29101"/>
        <note>structural</note>
    </ligand>
</feature>
<dbReference type="GO" id="GO:0140114">
    <property type="term" value="P:cellular detoxification of fluoride"/>
    <property type="evidence" value="ECO:0007669"/>
    <property type="project" value="UniProtKB-UniRule"/>
</dbReference>
<feature type="binding site" evidence="11">
    <location>
        <position position="74"/>
    </location>
    <ligand>
        <name>Na(+)</name>
        <dbReference type="ChEBI" id="CHEBI:29101"/>
        <note>structural</note>
    </ligand>
</feature>
<keyword evidence="5 11" id="KW-1133">Transmembrane helix</keyword>
<evidence type="ECO:0000256" key="9">
    <source>
        <dbReference type="ARBA" id="ARBA00035120"/>
    </source>
</evidence>
<evidence type="ECO:0000256" key="8">
    <source>
        <dbReference type="ARBA" id="ARBA00023303"/>
    </source>
</evidence>
<dbReference type="PANTHER" id="PTHR28259:SF1">
    <property type="entry name" value="FLUORIDE EXPORT PROTEIN 1-RELATED"/>
    <property type="match status" value="1"/>
</dbReference>
<keyword evidence="3" id="KW-0997">Cell inner membrane</keyword>
<evidence type="ECO:0000256" key="1">
    <source>
        <dbReference type="ARBA" id="ARBA00004651"/>
    </source>
</evidence>